<comment type="caution">
    <text evidence="6">The sequence shown here is derived from an EMBL/GenBank/DDBJ whole genome shotgun (WGS) entry which is preliminary data.</text>
</comment>
<dbReference type="InterPro" id="IPR050490">
    <property type="entry name" value="Bact_solute-bd_prot1"/>
</dbReference>
<dbReference type="EMBL" id="LQOF01000288">
    <property type="protein sequence ID" value="KXT67697.1"/>
    <property type="molecule type" value="Genomic_DNA"/>
</dbReference>
<dbReference type="Proteomes" id="UP000070198">
    <property type="component" value="Unassembled WGS sequence"/>
</dbReference>
<dbReference type="Proteomes" id="UP000071927">
    <property type="component" value="Unassembled WGS sequence"/>
</dbReference>
<evidence type="ECO:0000313" key="8">
    <source>
        <dbReference type="Proteomes" id="UP000071927"/>
    </source>
</evidence>
<proteinExistence type="inferred from homology"/>
<accession>A0A139R3W3</accession>
<evidence type="ECO:0000256" key="4">
    <source>
        <dbReference type="ARBA" id="ARBA00022729"/>
    </source>
</evidence>
<keyword evidence="4" id="KW-0732">Signal</keyword>
<dbReference type="RefSeq" id="WP_061458831.1">
    <property type="nucleotide sequence ID" value="NZ_KQ968748.1"/>
</dbReference>
<gene>
    <name evidence="5" type="ORF">SGADD02_01333</name>
    <name evidence="6" type="ORF">SGADD03_00846</name>
</gene>
<dbReference type="PANTHER" id="PTHR43649">
    <property type="entry name" value="ARABINOSE-BINDING PROTEIN-RELATED"/>
    <property type="match status" value="1"/>
</dbReference>
<comment type="similarity">
    <text evidence="2">Belongs to the bacterial solute-binding protein 1 family.</text>
</comment>
<dbReference type="Gene3D" id="3.40.190.10">
    <property type="entry name" value="Periplasmic binding protein-like II"/>
    <property type="match status" value="1"/>
</dbReference>
<evidence type="ECO:0000313" key="7">
    <source>
        <dbReference type="Proteomes" id="UP000070198"/>
    </source>
</evidence>
<organism evidence="6 8">
    <name type="scientific">Streptococcus gallolyticus</name>
    <dbReference type="NCBI Taxonomy" id="315405"/>
    <lineage>
        <taxon>Bacteria</taxon>
        <taxon>Bacillati</taxon>
        <taxon>Bacillota</taxon>
        <taxon>Bacilli</taxon>
        <taxon>Lactobacillales</taxon>
        <taxon>Streptococcaceae</taxon>
        <taxon>Streptococcus</taxon>
    </lineage>
</organism>
<protein>
    <submittedName>
        <fullName evidence="6">Periplasmic fructose-binding protein component of signal transduction system LevQ</fullName>
    </submittedName>
</protein>
<dbReference type="SUPFAM" id="SSF53850">
    <property type="entry name" value="Periplasmic binding protein-like II"/>
    <property type="match status" value="1"/>
</dbReference>
<dbReference type="InterPro" id="IPR006059">
    <property type="entry name" value="SBP"/>
</dbReference>
<dbReference type="GO" id="GO:0030313">
    <property type="term" value="C:cell envelope"/>
    <property type="evidence" value="ECO:0007669"/>
    <property type="project" value="UniProtKB-SubCell"/>
</dbReference>
<evidence type="ECO:0000256" key="2">
    <source>
        <dbReference type="ARBA" id="ARBA00008520"/>
    </source>
</evidence>
<dbReference type="PATRIC" id="fig|315405.11.peg.1581"/>
<reference evidence="7 8" key="1">
    <citation type="submission" date="2016-01" db="EMBL/GenBank/DDBJ databases">
        <title>Highly variable Streptococcus oralis are common among viridans streptococci isolated from primates.</title>
        <authorList>
            <person name="Denapaite D."/>
            <person name="Rieger M."/>
            <person name="Koendgen S."/>
            <person name="Brueckner R."/>
            <person name="Ochigava I."/>
            <person name="Kappeler P."/>
            <person name="Maetz-Rensing K."/>
            <person name="Leendertz F."/>
            <person name="Hakenbeck R."/>
        </authorList>
    </citation>
    <scope>NUCLEOTIDE SEQUENCE [LARGE SCALE GENOMIC DNA]</scope>
    <source>
        <strain evidence="5 7">DD02</strain>
        <strain evidence="6 8">DD03</strain>
    </source>
</reference>
<comment type="subcellular location">
    <subcellularLocation>
        <location evidence="1">Cell envelope</location>
    </subcellularLocation>
</comment>
<sequence length="434" mass="48528">MTKLKKYYKWLLLPLLVIVIGSAAFIYHQTHQKIILKIGIYAGSSWDVPNGNDYKVIDTTISRFEKLHPNVEVVYESGISKDDYSDWLTDQIVAGTQPDVFIVPEDDFNLLSSTGALAKLDEHISTSFDDSIFYESSYKAGNYNNTQYALPFESNPTMMCINIELLEKEGISIPDSGWTLEDFYNICKQVTKDTDGDGVIDQYGCTGYTWQQAVAAYGAKLFNTTGTKAYFDSDDVKNALSLITQLNALSGNYEVTSQDFDEGKVAFLPMTLAEYRTYKPYPYHVAKYSSFSWSCVTMPASSEDGDATQVATSLYAMSSKTKHRTLAWEFLQLLCTDVDIQQSVFDYSQGASVLKSVMQSDATKEKLKEDGFGSDSLTVSTLDSMLSQGITQPTFKTYNTVLEQADYLITKSIANNSIETDLFTIQKTIEDSLK</sequence>
<dbReference type="Pfam" id="PF01547">
    <property type="entry name" value="SBP_bac_1"/>
    <property type="match status" value="1"/>
</dbReference>
<evidence type="ECO:0000313" key="6">
    <source>
        <dbReference type="EMBL" id="KXU09441.1"/>
    </source>
</evidence>
<evidence type="ECO:0000256" key="3">
    <source>
        <dbReference type="ARBA" id="ARBA00022448"/>
    </source>
</evidence>
<keyword evidence="3" id="KW-0813">Transport</keyword>
<dbReference type="AlphaFoldDB" id="A0A139R3W3"/>
<evidence type="ECO:0000256" key="1">
    <source>
        <dbReference type="ARBA" id="ARBA00004196"/>
    </source>
</evidence>
<evidence type="ECO:0000313" key="5">
    <source>
        <dbReference type="EMBL" id="KXT67697.1"/>
    </source>
</evidence>
<dbReference type="PANTHER" id="PTHR43649:SF31">
    <property type="entry name" value="SN-GLYCEROL-3-PHOSPHATE-BINDING PERIPLASMIC PROTEIN UGPB"/>
    <property type="match status" value="1"/>
</dbReference>
<dbReference type="EMBL" id="LQXV01000149">
    <property type="protein sequence ID" value="KXU09441.1"/>
    <property type="molecule type" value="Genomic_DNA"/>
</dbReference>
<name>A0A139R3W3_9STRE</name>